<dbReference type="OrthoDB" id="409122at2759"/>
<feature type="active site" description="Charge relay system" evidence="15">
    <location>
        <position position="315"/>
    </location>
</feature>
<evidence type="ECO:0000256" key="5">
    <source>
        <dbReference type="ARBA" id="ARBA00022525"/>
    </source>
</evidence>
<keyword evidence="14" id="KW-0325">Glycoprotein</keyword>
<protein>
    <recommendedName>
        <fullName evidence="4">tripeptidyl-peptidase II</fullName>
        <ecNumber evidence="4">3.4.14.10</ecNumber>
    </recommendedName>
</protein>
<dbReference type="EC" id="3.4.14.10" evidence="4"/>
<evidence type="ECO:0000256" key="13">
    <source>
        <dbReference type="ARBA" id="ARBA00023145"/>
    </source>
</evidence>
<dbReference type="PANTHER" id="PTHR14218">
    <property type="entry name" value="PROTEASE S8 TRIPEPTIDYL PEPTIDASE I CLN2"/>
    <property type="match status" value="1"/>
</dbReference>
<dbReference type="Pfam" id="PF09286">
    <property type="entry name" value="Pro-kuma_activ"/>
    <property type="match status" value="1"/>
</dbReference>
<dbReference type="EMBL" id="JH719445">
    <property type="protein sequence ID" value="EJF57752.1"/>
    <property type="molecule type" value="Genomic_DNA"/>
</dbReference>
<keyword evidence="6 15" id="KW-0645">Protease</keyword>
<dbReference type="SUPFAM" id="SSF54897">
    <property type="entry name" value="Protease propeptides/inhibitors"/>
    <property type="match status" value="1"/>
</dbReference>
<dbReference type="Proteomes" id="UP000053319">
    <property type="component" value="Unassembled WGS sequence"/>
</dbReference>
<evidence type="ECO:0000256" key="10">
    <source>
        <dbReference type="ARBA" id="ARBA00022825"/>
    </source>
</evidence>
<feature type="domain" description="Peptidase S53" evidence="17">
    <location>
        <begin position="241"/>
        <end position="595"/>
    </location>
</feature>
<keyword evidence="9 15" id="KW-0378">Hydrolase</keyword>
<dbReference type="FunFam" id="3.40.50.200:FF:000015">
    <property type="entry name" value="Tripeptidyl peptidase A"/>
    <property type="match status" value="1"/>
</dbReference>
<dbReference type="KEGG" id="dsq:DICSQDRAFT_173623"/>
<evidence type="ECO:0000256" key="7">
    <source>
        <dbReference type="ARBA" id="ARBA00022723"/>
    </source>
</evidence>
<keyword evidence="7 15" id="KW-0479">Metal-binding</keyword>
<name>R7SS18_DICSQ</name>
<accession>R7SS18</accession>
<dbReference type="InterPro" id="IPR015366">
    <property type="entry name" value="S53_propep"/>
</dbReference>
<feature type="binding site" evidence="15">
    <location>
        <position position="573"/>
    </location>
    <ligand>
        <name>Ca(2+)</name>
        <dbReference type="ChEBI" id="CHEBI:29108"/>
    </ligand>
</feature>
<feature type="active site" description="Charge relay system" evidence="15">
    <location>
        <position position="512"/>
    </location>
</feature>
<sequence>MIAAGLLLFSLFSSLALGQPTAHDVFHVHEKRSDVPNGFKYVGKAAPNATLDLRIALVQSDPAGLEAALYDVSTPGNKNYRKHLTKAQADAFIAPKPESVQAVTTWLAKNNVTAQTSATGEWMKIRIPVSQANALLDTQFNEYSHDETGLTVLRTMSYSVPASVKGHLDFIYPATAFVAPRPVPAELQIMQSRETSTHGISKRARGNRKSRTTLNAIPAMTTSKPAQATGPVSPDDSCKTKITPACLQAIYNIPPDSALNTSSNIFVASFVGESADPADLKKFLGEFRPDVSQGTTFRVKAVDGGTNNASKATIEASLDVQYTVGVAAGVDTTFVSVGSNNTDGIAGFLDVINDLISQEEPPFVLTTSFGFNEKDVPVGLANNLCNAYAKLGARGTTIIFGSGDGGVAGIQNQNCTTFVPTFPSSCPFVTSVGGTNSFGPEVAVSFSAGGFSNVFARPKYQDDVVPAYLKTLGSTNKGLFNASGRGFPDIAAQAKSFQVVRGGQTISVSGTSAAGPTVAGVVALLNDAVFQDGGQPLGFLNPLLYSSAASALNDITQSNNPGCGTDGFPTSEGWDPVTGLGTPDFAKLLDVVKKSS</sequence>
<evidence type="ECO:0000256" key="4">
    <source>
        <dbReference type="ARBA" id="ARBA00012462"/>
    </source>
</evidence>
<organism evidence="18 19">
    <name type="scientific">Dichomitus squalens (strain LYAD-421)</name>
    <name type="common">Western red white-rot fungus</name>
    <dbReference type="NCBI Taxonomy" id="732165"/>
    <lineage>
        <taxon>Eukaryota</taxon>
        <taxon>Fungi</taxon>
        <taxon>Dikarya</taxon>
        <taxon>Basidiomycota</taxon>
        <taxon>Agaricomycotina</taxon>
        <taxon>Agaricomycetes</taxon>
        <taxon>Polyporales</taxon>
        <taxon>Polyporaceae</taxon>
        <taxon>Dichomitus</taxon>
    </lineage>
</organism>
<feature type="binding site" evidence="15">
    <location>
        <position position="554"/>
    </location>
    <ligand>
        <name>Ca(2+)</name>
        <dbReference type="ChEBI" id="CHEBI:29108"/>
    </ligand>
</feature>
<evidence type="ECO:0000256" key="8">
    <source>
        <dbReference type="ARBA" id="ARBA00022729"/>
    </source>
</evidence>
<dbReference type="Pfam" id="PF00082">
    <property type="entry name" value="Peptidase_S8"/>
    <property type="match status" value="1"/>
</dbReference>
<dbReference type="HOGENOM" id="CLU_013783_3_0_1"/>
<dbReference type="SUPFAM" id="SSF52743">
    <property type="entry name" value="Subtilisin-like"/>
    <property type="match status" value="1"/>
</dbReference>
<dbReference type="GO" id="GO:0008240">
    <property type="term" value="F:tripeptidyl-peptidase activity"/>
    <property type="evidence" value="ECO:0007669"/>
    <property type="project" value="UniProtKB-EC"/>
</dbReference>
<dbReference type="CDD" id="cd11377">
    <property type="entry name" value="Pro-peptidase_S53"/>
    <property type="match status" value="1"/>
</dbReference>
<evidence type="ECO:0000256" key="1">
    <source>
        <dbReference type="ARBA" id="ARBA00001910"/>
    </source>
</evidence>
<comment type="cofactor">
    <cofactor evidence="15">
        <name>Ca(2+)</name>
        <dbReference type="ChEBI" id="CHEBI:29108"/>
    </cofactor>
    <text evidence="15">Binds 1 Ca(2+) ion per subunit.</text>
</comment>
<dbReference type="RefSeq" id="XP_007369503.1">
    <property type="nucleotide sequence ID" value="XM_007369441.1"/>
</dbReference>
<dbReference type="GO" id="GO:0004252">
    <property type="term" value="F:serine-type endopeptidase activity"/>
    <property type="evidence" value="ECO:0007669"/>
    <property type="project" value="UniProtKB-UniRule"/>
</dbReference>
<dbReference type="MEROPS" id="S53.010"/>
<evidence type="ECO:0000313" key="19">
    <source>
        <dbReference type="Proteomes" id="UP000053319"/>
    </source>
</evidence>
<evidence type="ECO:0000259" key="17">
    <source>
        <dbReference type="PROSITE" id="PS51695"/>
    </source>
</evidence>
<feature type="active site" description="Charge relay system" evidence="15">
    <location>
        <position position="319"/>
    </location>
</feature>
<evidence type="ECO:0000313" key="18">
    <source>
        <dbReference type="EMBL" id="EJF57752.1"/>
    </source>
</evidence>
<keyword evidence="12" id="KW-0843">Virulence</keyword>
<reference evidence="18 19" key="1">
    <citation type="journal article" date="2012" name="Science">
        <title>The Paleozoic origin of enzymatic lignin decomposition reconstructed from 31 fungal genomes.</title>
        <authorList>
            <person name="Floudas D."/>
            <person name="Binder M."/>
            <person name="Riley R."/>
            <person name="Barry K."/>
            <person name="Blanchette R.A."/>
            <person name="Henrissat B."/>
            <person name="Martinez A.T."/>
            <person name="Otillar R."/>
            <person name="Spatafora J.W."/>
            <person name="Yadav J.S."/>
            <person name="Aerts A."/>
            <person name="Benoit I."/>
            <person name="Boyd A."/>
            <person name="Carlson A."/>
            <person name="Copeland A."/>
            <person name="Coutinho P.M."/>
            <person name="de Vries R.P."/>
            <person name="Ferreira P."/>
            <person name="Findley K."/>
            <person name="Foster B."/>
            <person name="Gaskell J."/>
            <person name="Glotzer D."/>
            <person name="Gorecki P."/>
            <person name="Heitman J."/>
            <person name="Hesse C."/>
            <person name="Hori C."/>
            <person name="Igarashi K."/>
            <person name="Jurgens J.A."/>
            <person name="Kallen N."/>
            <person name="Kersten P."/>
            <person name="Kohler A."/>
            <person name="Kuees U."/>
            <person name="Kumar T.K.A."/>
            <person name="Kuo A."/>
            <person name="LaButti K."/>
            <person name="Larrondo L.F."/>
            <person name="Lindquist E."/>
            <person name="Ling A."/>
            <person name="Lombard V."/>
            <person name="Lucas S."/>
            <person name="Lundell T."/>
            <person name="Martin R."/>
            <person name="McLaughlin D.J."/>
            <person name="Morgenstern I."/>
            <person name="Morin E."/>
            <person name="Murat C."/>
            <person name="Nagy L.G."/>
            <person name="Nolan M."/>
            <person name="Ohm R.A."/>
            <person name="Patyshakuliyeva A."/>
            <person name="Rokas A."/>
            <person name="Ruiz-Duenas F.J."/>
            <person name="Sabat G."/>
            <person name="Salamov A."/>
            <person name="Samejima M."/>
            <person name="Schmutz J."/>
            <person name="Slot J.C."/>
            <person name="St John F."/>
            <person name="Stenlid J."/>
            <person name="Sun H."/>
            <person name="Sun S."/>
            <person name="Syed K."/>
            <person name="Tsang A."/>
            <person name="Wiebenga A."/>
            <person name="Young D."/>
            <person name="Pisabarro A."/>
            <person name="Eastwood D.C."/>
            <person name="Martin F."/>
            <person name="Cullen D."/>
            <person name="Grigoriev I.V."/>
            <person name="Hibbett D.S."/>
        </authorList>
    </citation>
    <scope>NUCLEOTIDE SEQUENCE [LARGE SCALE GENOMIC DNA]</scope>
    <source>
        <strain evidence="18 19">LYAD-421 SS1</strain>
    </source>
</reference>
<dbReference type="InterPro" id="IPR036852">
    <property type="entry name" value="Peptidase_S8/S53_dom_sf"/>
</dbReference>
<dbReference type="OMA" id="SCKTQIT"/>
<feature type="binding site" evidence="15">
    <location>
        <position position="555"/>
    </location>
    <ligand>
        <name>Ca(2+)</name>
        <dbReference type="ChEBI" id="CHEBI:29108"/>
    </ligand>
</feature>
<comment type="catalytic activity">
    <reaction evidence="1">
        <text>Release of an N-terminal tripeptide from a polypeptide.</text>
        <dbReference type="EC" id="3.4.14.10"/>
    </reaction>
</comment>
<evidence type="ECO:0000256" key="2">
    <source>
        <dbReference type="ARBA" id="ARBA00002451"/>
    </source>
</evidence>
<dbReference type="InterPro" id="IPR050819">
    <property type="entry name" value="Tripeptidyl-peptidase_I"/>
</dbReference>
<dbReference type="CDD" id="cd04056">
    <property type="entry name" value="Peptidases_S53"/>
    <property type="match status" value="1"/>
</dbReference>
<evidence type="ECO:0000256" key="6">
    <source>
        <dbReference type="ARBA" id="ARBA00022670"/>
    </source>
</evidence>
<feature type="signal peptide" evidence="16">
    <location>
        <begin position="1"/>
        <end position="18"/>
    </location>
</feature>
<dbReference type="AlphaFoldDB" id="R7SS18"/>
<comment type="function">
    <text evidence="2">Secreted tripeptidyl-peptidase which degrades proteins at acidic pHs and is involved in virulence.</text>
</comment>
<proteinExistence type="predicted"/>
<dbReference type="GO" id="GO:0006508">
    <property type="term" value="P:proteolysis"/>
    <property type="evidence" value="ECO:0007669"/>
    <property type="project" value="UniProtKB-KW"/>
</dbReference>
<keyword evidence="10 15" id="KW-0720">Serine protease</keyword>
<keyword evidence="13" id="KW-0865">Zymogen</keyword>
<gene>
    <name evidence="18" type="ORF">DICSQDRAFT_173623</name>
</gene>
<keyword evidence="11 15" id="KW-0106">Calcium</keyword>
<dbReference type="GeneID" id="18839794"/>
<evidence type="ECO:0000256" key="3">
    <source>
        <dbReference type="ARBA" id="ARBA00004239"/>
    </source>
</evidence>
<dbReference type="Gene3D" id="3.40.50.200">
    <property type="entry name" value="Peptidase S8/S53 domain"/>
    <property type="match status" value="1"/>
</dbReference>
<comment type="subcellular location">
    <subcellularLocation>
        <location evidence="3">Secreted</location>
        <location evidence="3">Extracellular space</location>
    </subcellularLocation>
</comment>
<feature type="chain" id="PRO_5004444338" description="tripeptidyl-peptidase II" evidence="16">
    <location>
        <begin position="19"/>
        <end position="596"/>
    </location>
</feature>
<dbReference type="GO" id="GO:0005576">
    <property type="term" value="C:extracellular region"/>
    <property type="evidence" value="ECO:0007669"/>
    <property type="project" value="UniProtKB-SubCell"/>
</dbReference>
<dbReference type="InterPro" id="IPR023828">
    <property type="entry name" value="Peptidase_S8_Ser-AS"/>
</dbReference>
<dbReference type="PROSITE" id="PS00138">
    <property type="entry name" value="SUBTILASE_SER"/>
    <property type="match status" value="1"/>
</dbReference>
<dbReference type="GO" id="GO:0046872">
    <property type="term" value="F:metal ion binding"/>
    <property type="evidence" value="ECO:0007669"/>
    <property type="project" value="UniProtKB-UniRule"/>
</dbReference>
<evidence type="ECO:0000256" key="11">
    <source>
        <dbReference type="ARBA" id="ARBA00022837"/>
    </source>
</evidence>
<dbReference type="InterPro" id="IPR000209">
    <property type="entry name" value="Peptidase_S8/S53_dom"/>
</dbReference>
<evidence type="ECO:0000256" key="16">
    <source>
        <dbReference type="SAM" id="SignalP"/>
    </source>
</evidence>
<evidence type="ECO:0000256" key="9">
    <source>
        <dbReference type="ARBA" id="ARBA00022801"/>
    </source>
</evidence>
<evidence type="ECO:0000256" key="15">
    <source>
        <dbReference type="PROSITE-ProRule" id="PRU01032"/>
    </source>
</evidence>
<evidence type="ECO:0000256" key="14">
    <source>
        <dbReference type="ARBA" id="ARBA00023180"/>
    </source>
</evidence>
<keyword evidence="5" id="KW-0964">Secreted</keyword>
<feature type="binding site" evidence="15">
    <location>
        <position position="575"/>
    </location>
    <ligand>
        <name>Ca(2+)</name>
        <dbReference type="ChEBI" id="CHEBI:29108"/>
    </ligand>
</feature>
<keyword evidence="8 16" id="KW-0732">Signal</keyword>
<dbReference type="PANTHER" id="PTHR14218:SF15">
    <property type="entry name" value="TRIPEPTIDYL-PEPTIDASE 1"/>
    <property type="match status" value="1"/>
</dbReference>
<evidence type="ECO:0000256" key="12">
    <source>
        <dbReference type="ARBA" id="ARBA00023026"/>
    </source>
</evidence>
<dbReference type="PROSITE" id="PS51695">
    <property type="entry name" value="SEDOLISIN"/>
    <property type="match status" value="1"/>
</dbReference>
<dbReference type="SMART" id="SM00944">
    <property type="entry name" value="Pro-kuma_activ"/>
    <property type="match status" value="1"/>
</dbReference>
<dbReference type="InterPro" id="IPR030400">
    <property type="entry name" value="Sedolisin_dom"/>
</dbReference>